<feature type="transmembrane region" description="Helical" evidence="1">
    <location>
        <begin position="74"/>
        <end position="92"/>
    </location>
</feature>
<keyword evidence="1" id="KW-0812">Transmembrane</keyword>
<evidence type="ECO:0000313" key="3">
    <source>
        <dbReference type="Proteomes" id="UP000177371"/>
    </source>
</evidence>
<evidence type="ECO:0000313" key="2">
    <source>
        <dbReference type="EMBL" id="OGC48782.1"/>
    </source>
</evidence>
<feature type="transmembrane region" description="Helical" evidence="1">
    <location>
        <begin position="47"/>
        <end position="67"/>
    </location>
</feature>
<dbReference type="Proteomes" id="UP000177371">
    <property type="component" value="Unassembled WGS sequence"/>
</dbReference>
<protein>
    <recommendedName>
        <fullName evidence="4">DoxX family protein</fullName>
    </recommendedName>
</protein>
<accession>A0A1F4UV32</accession>
<evidence type="ECO:0008006" key="4">
    <source>
        <dbReference type="Google" id="ProtNLM"/>
    </source>
</evidence>
<proteinExistence type="predicted"/>
<dbReference type="AlphaFoldDB" id="A0A1F4UV32"/>
<keyword evidence="1" id="KW-0472">Membrane</keyword>
<feature type="transmembrane region" description="Helical" evidence="1">
    <location>
        <begin position="9"/>
        <end position="27"/>
    </location>
</feature>
<organism evidence="2 3">
    <name type="scientific">candidate division WWE3 bacterium RBG_16_37_10</name>
    <dbReference type="NCBI Taxonomy" id="1802610"/>
    <lineage>
        <taxon>Bacteria</taxon>
        <taxon>Katanobacteria</taxon>
    </lineage>
</organism>
<dbReference type="EMBL" id="MEUT01000061">
    <property type="protein sequence ID" value="OGC48782.1"/>
    <property type="molecule type" value="Genomic_DNA"/>
</dbReference>
<sequence>MDKYKKLEWILRIAVAGEFIGHGVFGLQVKQSWISYLTSVGISGESALTLMPVIGALDITLAVLILLKPVRIALLWMTFWAFATALIRPIAGEPIWDFVERFANIGAPLALLYLKGFPKSLKELLS</sequence>
<comment type="caution">
    <text evidence="2">The sequence shown here is derived from an EMBL/GenBank/DDBJ whole genome shotgun (WGS) entry which is preliminary data.</text>
</comment>
<keyword evidence="1" id="KW-1133">Transmembrane helix</keyword>
<gene>
    <name evidence="2" type="ORF">A2W32_02880</name>
</gene>
<reference evidence="2 3" key="1">
    <citation type="journal article" date="2016" name="Nat. Commun.">
        <title>Thousands of microbial genomes shed light on interconnected biogeochemical processes in an aquifer system.</title>
        <authorList>
            <person name="Anantharaman K."/>
            <person name="Brown C.T."/>
            <person name="Hug L.A."/>
            <person name="Sharon I."/>
            <person name="Castelle C.J."/>
            <person name="Probst A.J."/>
            <person name="Thomas B.C."/>
            <person name="Singh A."/>
            <person name="Wilkins M.J."/>
            <person name="Karaoz U."/>
            <person name="Brodie E.L."/>
            <person name="Williams K.H."/>
            <person name="Hubbard S.S."/>
            <person name="Banfield J.F."/>
        </authorList>
    </citation>
    <scope>NUCLEOTIDE SEQUENCE [LARGE SCALE GENOMIC DNA]</scope>
</reference>
<name>A0A1F4UV32_UNCKA</name>
<evidence type="ECO:0000256" key="1">
    <source>
        <dbReference type="SAM" id="Phobius"/>
    </source>
</evidence>